<dbReference type="PROSITE" id="PS51140">
    <property type="entry name" value="CUE"/>
    <property type="match status" value="1"/>
</dbReference>
<evidence type="ECO:0000256" key="1">
    <source>
        <dbReference type="SAM" id="MobiDB-lite"/>
    </source>
</evidence>
<dbReference type="SMART" id="SM00546">
    <property type="entry name" value="CUE"/>
    <property type="match status" value="1"/>
</dbReference>
<feature type="compositionally biased region" description="Polar residues" evidence="1">
    <location>
        <begin position="34"/>
        <end position="52"/>
    </location>
</feature>
<feature type="domain" description="CUE" evidence="2">
    <location>
        <begin position="110"/>
        <end position="153"/>
    </location>
</feature>
<keyword evidence="4" id="KW-1185">Reference proteome</keyword>
<feature type="compositionally biased region" description="Acidic residues" evidence="1">
    <location>
        <begin position="166"/>
        <end position="176"/>
    </location>
</feature>
<evidence type="ECO:0000313" key="4">
    <source>
        <dbReference type="Proteomes" id="UP000324585"/>
    </source>
</evidence>
<feature type="region of interest" description="Disordered" evidence="1">
    <location>
        <begin position="1"/>
        <end position="77"/>
    </location>
</feature>
<dbReference type="Pfam" id="PF02845">
    <property type="entry name" value="CUE"/>
    <property type="match status" value="1"/>
</dbReference>
<dbReference type="InterPro" id="IPR009060">
    <property type="entry name" value="UBA-like_sf"/>
</dbReference>
<feature type="compositionally biased region" description="Low complexity" evidence="1">
    <location>
        <begin position="153"/>
        <end position="165"/>
    </location>
</feature>
<dbReference type="Gene3D" id="1.10.8.10">
    <property type="entry name" value="DNA helicase RuvA subunit, C-terminal domain"/>
    <property type="match status" value="1"/>
</dbReference>
<dbReference type="CDD" id="cd14279">
    <property type="entry name" value="CUE"/>
    <property type="match status" value="1"/>
</dbReference>
<protein>
    <recommendedName>
        <fullName evidence="2">CUE domain-containing protein</fullName>
    </recommendedName>
</protein>
<dbReference type="InterPro" id="IPR003892">
    <property type="entry name" value="CUE"/>
</dbReference>
<sequence>MSTGVDGVRGKMEGSEDADIDSKYFVVDDEGEPGSQSRPQTQSAQVSANAQPRSDRAADAATQHKRASSSNASNPELKKLLNQFDALFDDRARGDTAASGGVARAANGGEHDVKVSVLAEMFPHLPHDALQKALEAHSGSVERAVEYLLTLSGAGNQNETNGNQEGENDGDEVDEETKDALRRVAQMEADERLAAQMQEKIVKQASMSAKARSPQPPRQPPPQPQGPPLSMIVGDADCVHAEALRVRDAFERVLTQHLIDGIVFKDYSGAQQAAGSEVKYALQRVTVGGFTIHDTFGGAEFKVHPDRIVVAMSRVRVALNIGRWSYERATMPHIMDEGSAQAVLDSVFMGLVLVPFAKHEPTGLFPWKVLRGVVAVNGDVNMKFLESKAAALYNLLSNFFLDKIARMCEMAVHDVVAGPVARKLEMQLSPTDAEDEGQGQGQTRDEEKPQQATGTIEDPHDI</sequence>
<feature type="region of interest" description="Disordered" evidence="1">
    <location>
        <begin position="427"/>
        <end position="462"/>
    </location>
</feature>
<accession>A0A5J4YKK1</accession>
<feature type="compositionally biased region" description="Pro residues" evidence="1">
    <location>
        <begin position="214"/>
        <end position="227"/>
    </location>
</feature>
<gene>
    <name evidence="3" type="ORF">FVE85_2507</name>
</gene>
<reference evidence="4" key="1">
    <citation type="journal article" date="2019" name="Nat. Commun.">
        <title>Expansion of phycobilisome linker gene families in mesophilic red algae.</title>
        <authorList>
            <person name="Lee J."/>
            <person name="Kim D."/>
            <person name="Bhattacharya D."/>
            <person name="Yoon H.S."/>
        </authorList>
    </citation>
    <scope>NUCLEOTIDE SEQUENCE [LARGE SCALE GENOMIC DNA]</scope>
    <source>
        <strain evidence="4">CCMP 1328</strain>
    </source>
</reference>
<dbReference type="SUPFAM" id="SSF46934">
    <property type="entry name" value="UBA-like"/>
    <property type="match status" value="1"/>
</dbReference>
<dbReference type="OrthoDB" id="4080456at2759"/>
<feature type="region of interest" description="Disordered" evidence="1">
    <location>
        <begin position="202"/>
        <end position="231"/>
    </location>
</feature>
<feature type="region of interest" description="Disordered" evidence="1">
    <location>
        <begin position="153"/>
        <end position="176"/>
    </location>
</feature>
<evidence type="ECO:0000313" key="3">
    <source>
        <dbReference type="EMBL" id="KAA8491492.1"/>
    </source>
</evidence>
<evidence type="ECO:0000259" key="2">
    <source>
        <dbReference type="PROSITE" id="PS51140"/>
    </source>
</evidence>
<dbReference type="Gene3D" id="3.15.10.10">
    <property type="entry name" value="Bactericidal permeability-increasing protein, domain 1"/>
    <property type="match status" value="1"/>
</dbReference>
<dbReference type="GO" id="GO:0043130">
    <property type="term" value="F:ubiquitin binding"/>
    <property type="evidence" value="ECO:0007669"/>
    <property type="project" value="InterPro"/>
</dbReference>
<dbReference type="EMBL" id="VRMN01000013">
    <property type="protein sequence ID" value="KAA8491492.1"/>
    <property type="molecule type" value="Genomic_DNA"/>
</dbReference>
<organism evidence="3 4">
    <name type="scientific">Porphyridium purpureum</name>
    <name type="common">Red alga</name>
    <name type="synonym">Porphyridium cruentum</name>
    <dbReference type="NCBI Taxonomy" id="35688"/>
    <lineage>
        <taxon>Eukaryota</taxon>
        <taxon>Rhodophyta</taxon>
        <taxon>Bangiophyceae</taxon>
        <taxon>Porphyridiales</taxon>
        <taxon>Porphyridiaceae</taxon>
        <taxon>Porphyridium</taxon>
    </lineage>
</organism>
<proteinExistence type="predicted"/>
<dbReference type="AlphaFoldDB" id="A0A5J4YKK1"/>
<name>A0A5J4YKK1_PORPP</name>
<dbReference type="Proteomes" id="UP000324585">
    <property type="component" value="Unassembled WGS sequence"/>
</dbReference>
<comment type="caution">
    <text evidence="3">The sequence shown here is derived from an EMBL/GenBank/DDBJ whole genome shotgun (WGS) entry which is preliminary data.</text>
</comment>